<evidence type="ECO:0000313" key="2">
    <source>
        <dbReference type="Proteomes" id="UP000216752"/>
    </source>
</evidence>
<reference evidence="1" key="1">
    <citation type="submission" date="2024-05" db="EMBL/GenBank/DDBJ databases">
        <title>Isolation and characterization of Sporomusa carbonis sp. nov., a carboxydotrophic hydrogenogen in the genus of Sporomusa isolated from a charcoal burning pile.</title>
        <authorList>
            <person name="Boeer T."/>
            <person name="Rosenbaum F."/>
            <person name="Eysell L."/>
            <person name="Mueller V."/>
            <person name="Daniel R."/>
            <person name="Poehlein A."/>
        </authorList>
    </citation>
    <scope>NUCLEOTIDE SEQUENCE [LARGE SCALE GENOMIC DNA]</scope>
    <source>
        <strain evidence="1">DSM 10669</strain>
    </source>
</reference>
<name>A0ABZ3IGV8_9FIRM</name>
<proteinExistence type="predicted"/>
<organism evidence="1 2">
    <name type="scientific">Sporomusa silvacetica DSM 10669</name>
    <dbReference type="NCBI Taxonomy" id="1123289"/>
    <lineage>
        <taxon>Bacteria</taxon>
        <taxon>Bacillati</taxon>
        <taxon>Bacillota</taxon>
        <taxon>Negativicutes</taxon>
        <taxon>Selenomonadales</taxon>
        <taxon>Sporomusaceae</taxon>
        <taxon>Sporomusa</taxon>
    </lineage>
</organism>
<keyword evidence="2" id="KW-1185">Reference proteome</keyword>
<dbReference type="Proteomes" id="UP000216752">
    <property type="component" value="Chromosome"/>
</dbReference>
<gene>
    <name evidence="1" type="ORF">SPSIL_010100</name>
</gene>
<evidence type="ECO:0000313" key="1">
    <source>
        <dbReference type="EMBL" id="XFO64901.1"/>
    </source>
</evidence>
<protein>
    <submittedName>
        <fullName evidence="1">Uncharacterized protein</fullName>
    </submittedName>
</protein>
<accession>A0ABZ3IGV8</accession>
<dbReference type="EMBL" id="CP155573">
    <property type="protein sequence ID" value="XFO64901.1"/>
    <property type="molecule type" value="Genomic_DNA"/>
</dbReference>
<sequence length="62" mass="6914">MVAQVVVVVVVVAAAVVAVAYVVDHLDLAEVDRQLQAFDDLELTHNFDYHEHLPSTKDLRQT</sequence>